<name>W7IW54_9PSEU</name>
<dbReference type="AlphaFoldDB" id="W7IW54"/>
<organism evidence="1 2">
    <name type="scientific">Actinokineospora spheciospongiae</name>
    <dbReference type="NCBI Taxonomy" id="909613"/>
    <lineage>
        <taxon>Bacteria</taxon>
        <taxon>Bacillati</taxon>
        <taxon>Actinomycetota</taxon>
        <taxon>Actinomycetes</taxon>
        <taxon>Pseudonocardiales</taxon>
        <taxon>Pseudonocardiaceae</taxon>
        <taxon>Actinokineospora</taxon>
    </lineage>
</organism>
<dbReference type="Proteomes" id="UP000019277">
    <property type="component" value="Unassembled WGS sequence"/>
</dbReference>
<protein>
    <submittedName>
        <fullName evidence="1">Uncharacterized protein</fullName>
    </submittedName>
</protein>
<evidence type="ECO:0000313" key="2">
    <source>
        <dbReference type="Proteomes" id="UP000019277"/>
    </source>
</evidence>
<sequence>MATVKEGDRVSFWQWRGFPQKERWKFITQMKEEMFFCRSGVECGG</sequence>
<dbReference type="EMBL" id="AYXG01000147">
    <property type="protein sequence ID" value="EWC60671.1"/>
    <property type="molecule type" value="Genomic_DNA"/>
</dbReference>
<keyword evidence="2" id="KW-1185">Reference proteome</keyword>
<evidence type="ECO:0000313" key="1">
    <source>
        <dbReference type="EMBL" id="EWC60671.1"/>
    </source>
</evidence>
<accession>W7IW54</accession>
<comment type="caution">
    <text evidence="1">The sequence shown here is derived from an EMBL/GenBank/DDBJ whole genome shotgun (WGS) entry which is preliminary data.</text>
</comment>
<reference evidence="1 2" key="1">
    <citation type="journal article" date="2014" name="Genome Announc.">
        <title>Draft Genome Sequence of the Antitrypanosomally Active Sponge-Associated Bacterium Actinokineospora sp. Strain EG49.</title>
        <authorList>
            <person name="Harjes J."/>
            <person name="Ryu T."/>
            <person name="Abdelmohsen U.R."/>
            <person name="Moitinho-Silva L."/>
            <person name="Horn H."/>
            <person name="Ravasi T."/>
            <person name="Hentschel U."/>
        </authorList>
    </citation>
    <scope>NUCLEOTIDE SEQUENCE [LARGE SCALE GENOMIC DNA]</scope>
    <source>
        <strain evidence="1 2">EG49</strain>
    </source>
</reference>
<gene>
    <name evidence="1" type="ORF">UO65_3954</name>
</gene>
<proteinExistence type="predicted"/>